<feature type="region of interest" description="Disordered" evidence="1">
    <location>
        <begin position="240"/>
        <end position="282"/>
    </location>
</feature>
<name>A0A409X822_PSICY</name>
<evidence type="ECO:0000256" key="1">
    <source>
        <dbReference type="SAM" id="MobiDB-lite"/>
    </source>
</evidence>
<organism evidence="2 3">
    <name type="scientific">Psilocybe cyanescens</name>
    <dbReference type="NCBI Taxonomy" id="93625"/>
    <lineage>
        <taxon>Eukaryota</taxon>
        <taxon>Fungi</taxon>
        <taxon>Dikarya</taxon>
        <taxon>Basidiomycota</taxon>
        <taxon>Agaricomycotina</taxon>
        <taxon>Agaricomycetes</taxon>
        <taxon>Agaricomycetidae</taxon>
        <taxon>Agaricales</taxon>
        <taxon>Agaricineae</taxon>
        <taxon>Strophariaceae</taxon>
        <taxon>Psilocybe</taxon>
    </lineage>
</organism>
<feature type="region of interest" description="Disordered" evidence="1">
    <location>
        <begin position="433"/>
        <end position="473"/>
    </location>
</feature>
<keyword evidence="3" id="KW-1185">Reference proteome</keyword>
<dbReference type="AlphaFoldDB" id="A0A409X822"/>
<comment type="caution">
    <text evidence="2">The sequence shown here is derived from an EMBL/GenBank/DDBJ whole genome shotgun (WGS) entry which is preliminary data.</text>
</comment>
<feature type="compositionally biased region" description="Basic and acidic residues" evidence="1">
    <location>
        <begin position="14"/>
        <end position="55"/>
    </location>
</feature>
<feature type="region of interest" description="Disordered" evidence="1">
    <location>
        <begin position="1"/>
        <end position="124"/>
    </location>
</feature>
<proteinExistence type="predicted"/>
<evidence type="ECO:0000313" key="3">
    <source>
        <dbReference type="Proteomes" id="UP000283269"/>
    </source>
</evidence>
<feature type="compositionally biased region" description="Basic and acidic residues" evidence="1">
    <location>
        <begin position="256"/>
        <end position="271"/>
    </location>
</feature>
<dbReference type="OrthoDB" id="3265817at2759"/>
<reference evidence="2 3" key="1">
    <citation type="journal article" date="2018" name="Evol. Lett.">
        <title>Horizontal gene cluster transfer increased hallucinogenic mushroom diversity.</title>
        <authorList>
            <person name="Reynolds H.T."/>
            <person name="Vijayakumar V."/>
            <person name="Gluck-Thaler E."/>
            <person name="Korotkin H.B."/>
            <person name="Matheny P.B."/>
            <person name="Slot J.C."/>
        </authorList>
    </citation>
    <scope>NUCLEOTIDE SEQUENCE [LARGE SCALE GENOMIC DNA]</scope>
    <source>
        <strain evidence="2 3">2631</strain>
    </source>
</reference>
<feature type="compositionally biased region" description="Low complexity" evidence="1">
    <location>
        <begin position="72"/>
        <end position="92"/>
    </location>
</feature>
<feature type="region of interest" description="Disordered" evidence="1">
    <location>
        <begin position="379"/>
        <end position="406"/>
    </location>
</feature>
<feature type="region of interest" description="Disordered" evidence="1">
    <location>
        <begin position="301"/>
        <end position="362"/>
    </location>
</feature>
<feature type="compositionally biased region" description="Polar residues" evidence="1">
    <location>
        <begin position="1"/>
        <end position="13"/>
    </location>
</feature>
<feature type="compositionally biased region" description="Basic and acidic residues" evidence="1">
    <location>
        <begin position="302"/>
        <end position="321"/>
    </location>
</feature>
<dbReference type="EMBL" id="NHYD01002409">
    <property type="protein sequence ID" value="PPQ86916.1"/>
    <property type="molecule type" value="Genomic_DNA"/>
</dbReference>
<feature type="compositionally biased region" description="Acidic residues" evidence="1">
    <location>
        <begin position="396"/>
        <end position="406"/>
    </location>
</feature>
<feature type="compositionally biased region" description="Pro residues" evidence="1">
    <location>
        <begin position="352"/>
        <end position="361"/>
    </location>
</feature>
<feature type="compositionally biased region" description="Acidic residues" evidence="1">
    <location>
        <begin position="246"/>
        <end position="255"/>
    </location>
</feature>
<dbReference type="InParanoid" id="A0A409X822"/>
<feature type="compositionally biased region" description="Low complexity" evidence="1">
    <location>
        <begin position="113"/>
        <end position="124"/>
    </location>
</feature>
<sequence length="473" mass="50327">MSLETIDQQLRQRQIQEKGIGKEKEMKNEEEKGKEKENLDHNNDERGEFASENTDHNSTGKMLSLSLQIPGTATPSASTSEPSSSAPSSEPASPNPLADSDILSPCSPPSETPPSSTSTHASASSLSLAVGAAAGASANASTEHCPAAAASLSVKFAPLPELAPRKRRSTTPLGMAARGQLMRRRKGHVSVQQQQAAALQEAAAAAQPNWTPQEREEQRLRQEELAARYAHYQASAAALAAREEEAQLEEEEEEELAKAARHELQKMERPRQLKAGAGVGALDEKDKSLGKAVKGFLRRVGKSKDAESGIVGKKESSDKVQDGTGTGTENVLKRRKSDIGRRPRVASSPTVVSPPVPPLPLRPILASLTSNIITPSKSLSIAEEVPPQEVHHAQEQEQEEGGVWEEEIGDAFPMNVSQTETIVEGRAVYASVKTTAKVEAGTKTSNKSADAKPSKSSSAAVSKNPSKTLSAKS</sequence>
<dbReference type="Proteomes" id="UP000283269">
    <property type="component" value="Unassembled WGS sequence"/>
</dbReference>
<accession>A0A409X822</accession>
<evidence type="ECO:0000313" key="2">
    <source>
        <dbReference type="EMBL" id="PPQ86916.1"/>
    </source>
</evidence>
<protein>
    <submittedName>
        <fullName evidence="2">Uncharacterized protein</fullName>
    </submittedName>
</protein>
<feature type="compositionally biased region" description="Low complexity" evidence="1">
    <location>
        <begin position="454"/>
        <end position="467"/>
    </location>
</feature>
<feature type="compositionally biased region" description="Polar residues" evidence="1">
    <location>
        <begin position="56"/>
        <end position="71"/>
    </location>
</feature>
<gene>
    <name evidence="2" type="ORF">CVT25_009803</name>
</gene>